<name>A0A2U2DW86_9HYPH</name>
<reference evidence="1 2" key="1">
    <citation type="submission" date="2018-05" db="EMBL/GenBank/DDBJ databases">
        <title>The draft genome of strain NS-104.</title>
        <authorList>
            <person name="Hang P."/>
            <person name="Jiang J."/>
        </authorList>
    </citation>
    <scope>NUCLEOTIDE SEQUENCE [LARGE SCALE GENOMIC DNA]</scope>
    <source>
        <strain evidence="1 2">NS-104</strain>
    </source>
</reference>
<proteinExistence type="predicted"/>
<dbReference type="OrthoDB" id="8451561at2"/>
<organism evidence="1 2">
    <name type="scientific">Metarhizobium album</name>
    <dbReference type="NCBI Taxonomy" id="2182425"/>
    <lineage>
        <taxon>Bacteria</taxon>
        <taxon>Pseudomonadati</taxon>
        <taxon>Pseudomonadota</taxon>
        <taxon>Alphaproteobacteria</taxon>
        <taxon>Hyphomicrobiales</taxon>
        <taxon>Rhizobiaceae</taxon>
        <taxon>Metarhizobium</taxon>
    </lineage>
</organism>
<evidence type="ECO:0000313" key="2">
    <source>
        <dbReference type="Proteomes" id="UP000245252"/>
    </source>
</evidence>
<dbReference type="AlphaFoldDB" id="A0A2U2DW86"/>
<dbReference type="RefSeq" id="WP_109457683.1">
    <property type="nucleotide sequence ID" value="NZ_QFBC01000002.1"/>
</dbReference>
<sequence length="217" mass="23360">MIVGNGEVPDGAADLINAADLVIRFNDCRSVGAGGSRTDIVAVCNTGRPGKGMLSSALWTMNPAVIAARAIWCVRDPQKFRDMRGALAVSHPELDDFCDDYTGGFAAFAAETGKDHFTIGRDVHEALDVALAAYDPASYVVPSSGMVAIAHVLAAEEFRDGDICLAGFGHQGWEWHPFAAERRFVDDHVARGRLSRIDSLFATAERPLLHCTSEVTR</sequence>
<keyword evidence="2" id="KW-1185">Reference proteome</keyword>
<gene>
    <name evidence="1" type="ORF">DEM27_05200</name>
</gene>
<comment type="caution">
    <text evidence="1">The sequence shown here is derived from an EMBL/GenBank/DDBJ whole genome shotgun (WGS) entry which is preliminary data.</text>
</comment>
<dbReference type="Proteomes" id="UP000245252">
    <property type="component" value="Unassembled WGS sequence"/>
</dbReference>
<protein>
    <submittedName>
        <fullName evidence="1">Urease operon accessory protein</fullName>
    </submittedName>
</protein>
<dbReference type="EMBL" id="QFBC01000002">
    <property type="protein sequence ID" value="PWE57577.1"/>
    <property type="molecule type" value="Genomic_DNA"/>
</dbReference>
<accession>A0A2U2DW86</accession>
<evidence type="ECO:0000313" key="1">
    <source>
        <dbReference type="EMBL" id="PWE57577.1"/>
    </source>
</evidence>